<dbReference type="Proteomes" id="UP000030212">
    <property type="component" value="Genome"/>
</dbReference>
<evidence type="ECO:0000313" key="2">
    <source>
        <dbReference type="Proteomes" id="UP000030212"/>
    </source>
</evidence>
<protein>
    <submittedName>
        <fullName evidence="1">Uncharacterized protein</fullName>
    </submittedName>
</protein>
<keyword evidence="2" id="KW-1185">Reference proteome</keyword>
<gene>
    <name evidence="1" type="ORF">VpaE1_015</name>
</gene>
<dbReference type="EMBL" id="KM657822">
    <property type="protein sequence ID" value="AIW02275.1"/>
    <property type="molecule type" value="Genomic_DNA"/>
</dbReference>
<organism evidence="1 2">
    <name type="scientific">Escherichia phage vB_EcoM-VpaE1</name>
    <dbReference type="NCBI Taxonomy" id="1555238"/>
    <lineage>
        <taxon>Viruses</taxon>
        <taxon>Duplodnaviria</taxon>
        <taxon>Heunggongvirae</taxon>
        <taxon>Uroviricota</taxon>
        <taxon>Caudoviricetes</taxon>
        <taxon>Andersonviridae</taxon>
        <taxon>Ounavirinae</taxon>
        <taxon>Felixounavirus</taxon>
        <taxon>Felixounavirus VpaE1</taxon>
    </lineage>
</organism>
<sequence>MAIIKNVVIHAKTRDDARIMAKKLGGKVIDNGKKSAVRWGVQVDKRLILKRSSNNLFKGVKSLGKVNVFTKKGYKMHLSLTGNLI</sequence>
<accession>A0A0A0RLB2</accession>
<dbReference type="OrthoDB" id="20352at10239"/>
<dbReference type="GeneID" id="24722012"/>
<dbReference type="KEGG" id="vg:24722012"/>
<proteinExistence type="predicted"/>
<reference evidence="1 2" key="1">
    <citation type="submission" date="2014-09" db="EMBL/GenBank/DDBJ databases">
        <title>Genome of Escherichia coli infecting bacteriophage vB_EcoM-VpaE1.</title>
        <authorList>
            <person name="Truncaite L."/>
            <person name="Simoliunas E."/>
            <person name="Zajanckauskaite A."/>
            <person name="Kaliniene L."/>
            <person name="Vilkaityte M."/>
            <person name="Meskys R."/>
        </authorList>
    </citation>
    <scope>NUCLEOTIDE SEQUENCE [LARGE SCALE GENOMIC DNA]</scope>
    <source>
        <strain evidence="1">VpaE1</strain>
    </source>
</reference>
<name>A0A0A0RLB2_9CAUD</name>
<evidence type="ECO:0000313" key="1">
    <source>
        <dbReference type="EMBL" id="AIW02275.1"/>
    </source>
</evidence>
<dbReference type="RefSeq" id="YP_009147284.1">
    <property type="nucleotide sequence ID" value="NC_027337.1"/>
</dbReference>